<accession>A0A7W9WCW7</accession>
<dbReference type="InterPro" id="IPR036102">
    <property type="entry name" value="OsmC/Ohrsf"/>
</dbReference>
<sequence length="148" mass="15734">MSIMHSAQAKSIGGRDGRIESDNKVLNLELTMPRTLGGRNREGATNPEQLFAAGYAACFGNAVIHTARQAKANVGEIVINAEVDLFMDAQQLPTLVVRLYAHLPGATQEQAEDIVAKAHQACPYSRAIRGNAEVTITVTSDAGASSQD</sequence>
<dbReference type="RefSeq" id="WP_183405493.1">
    <property type="nucleotide sequence ID" value="NZ_JACHGG010000011.1"/>
</dbReference>
<gene>
    <name evidence="2" type="ORF">HNQ93_004238</name>
</gene>
<dbReference type="InterPro" id="IPR015946">
    <property type="entry name" value="KH_dom-like_a/b"/>
</dbReference>
<dbReference type="PANTHER" id="PTHR33797">
    <property type="entry name" value="ORGANIC HYDROPEROXIDE RESISTANCE PROTEIN-LIKE"/>
    <property type="match status" value="1"/>
</dbReference>
<evidence type="ECO:0000313" key="2">
    <source>
        <dbReference type="EMBL" id="MBB6061359.1"/>
    </source>
</evidence>
<dbReference type="NCBIfam" id="TIGR03561">
    <property type="entry name" value="organ_hyd_perox"/>
    <property type="match status" value="1"/>
</dbReference>
<comment type="similarity">
    <text evidence="1">Belongs to the OsmC/Ohr family.</text>
</comment>
<dbReference type="AlphaFoldDB" id="A0A7W9WCW7"/>
<dbReference type="InterPro" id="IPR019953">
    <property type="entry name" value="OHR"/>
</dbReference>
<dbReference type="Gene3D" id="3.30.300.20">
    <property type="match status" value="1"/>
</dbReference>
<reference evidence="2 3" key="1">
    <citation type="submission" date="2020-08" db="EMBL/GenBank/DDBJ databases">
        <title>Genomic Encyclopedia of Type Strains, Phase IV (KMG-IV): sequencing the most valuable type-strain genomes for metagenomic binning, comparative biology and taxonomic classification.</title>
        <authorList>
            <person name="Goeker M."/>
        </authorList>
    </citation>
    <scope>NUCLEOTIDE SEQUENCE [LARGE SCALE GENOMIC DNA]</scope>
    <source>
        <strain evidence="2 3">DSM 26718</strain>
    </source>
</reference>
<protein>
    <submittedName>
        <fullName evidence="2">Ohr subfamily peroxiredoxin</fullName>
    </submittedName>
</protein>
<dbReference type="EMBL" id="JACHGG010000011">
    <property type="protein sequence ID" value="MBB6061359.1"/>
    <property type="molecule type" value="Genomic_DNA"/>
</dbReference>
<organism evidence="2 3">
    <name type="scientific">Hymenobacter luteus</name>
    <dbReference type="NCBI Taxonomy" id="1411122"/>
    <lineage>
        <taxon>Bacteria</taxon>
        <taxon>Pseudomonadati</taxon>
        <taxon>Bacteroidota</taxon>
        <taxon>Cytophagia</taxon>
        <taxon>Cytophagales</taxon>
        <taxon>Hymenobacteraceae</taxon>
        <taxon>Hymenobacter</taxon>
    </lineage>
</organism>
<name>A0A7W9WCW7_9BACT</name>
<evidence type="ECO:0000313" key="3">
    <source>
        <dbReference type="Proteomes" id="UP000532746"/>
    </source>
</evidence>
<comment type="caution">
    <text evidence="2">The sequence shown here is derived from an EMBL/GenBank/DDBJ whole genome shotgun (WGS) entry which is preliminary data.</text>
</comment>
<dbReference type="Pfam" id="PF02566">
    <property type="entry name" value="OsmC"/>
    <property type="match status" value="1"/>
</dbReference>
<evidence type="ECO:0000256" key="1">
    <source>
        <dbReference type="ARBA" id="ARBA00007378"/>
    </source>
</evidence>
<keyword evidence="3" id="KW-1185">Reference proteome</keyword>
<dbReference type="Proteomes" id="UP000532746">
    <property type="component" value="Unassembled WGS sequence"/>
</dbReference>
<dbReference type="GO" id="GO:0006979">
    <property type="term" value="P:response to oxidative stress"/>
    <property type="evidence" value="ECO:0007669"/>
    <property type="project" value="InterPro"/>
</dbReference>
<proteinExistence type="inferred from homology"/>
<dbReference type="InterPro" id="IPR003718">
    <property type="entry name" value="OsmC/Ohr_fam"/>
</dbReference>
<dbReference type="PANTHER" id="PTHR33797:SF2">
    <property type="entry name" value="ORGANIC HYDROPEROXIDE RESISTANCE PROTEIN-LIKE"/>
    <property type="match status" value="1"/>
</dbReference>
<dbReference type="SUPFAM" id="SSF82784">
    <property type="entry name" value="OsmC-like"/>
    <property type="match status" value="1"/>
</dbReference>
<dbReference type="Gene3D" id="2.20.25.10">
    <property type="match status" value="1"/>
</dbReference>